<dbReference type="PIRSF" id="PIRSF005814">
    <property type="entry name" value="MutS_YshD"/>
    <property type="match status" value="1"/>
</dbReference>
<comment type="subunit">
    <text evidence="8">Homodimer. Binds to stalled ribosomes, contacting rRNA.</text>
</comment>
<organism evidence="12 13">
    <name type="scientific">Mahella australiensis (strain DSM 15567 / CIP 107919 / 50-1 BON)</name>
    <dbReference type="NCBI Taxonomy" id="697281"/>
    <lineage>
        <taxon>Bacteria</taxon>
        <taxon>Bacillati</taxon>
        <taxon>Bacillota</taxon>
        <taxon>Clostridia</taxon>
        <taxon>Thermoanaerobacterales</taxon>
        <taxon>Thermoanaerobacterales Family IV. Incertae Sedis</taxon>
        <taxon>Mahella</taxon>
    </lineage>
</organism>
<comment type="function">
    <text evidence="8">Endonuclease that is involved in the suppression of homologous recombination and thus may have a key role in the control of bacterial genetic diversity.</text>
</comment>
<keyword evidence="7 8" id="KW-0238">DNA-binding</keyword>
<accession>F4A073</accession>
<dbReference type="GO" id="GO:0072344">
    <property type="term" value="P:rescue of stalled ribosome"/>
    <property type="evidence" value="ECO:0007669"/>
    <property type="project" value="UniProtKB-UniRule"/>
</dbReference>
<evidence type="ECO:0000313" key="12">
    <source>
        <dbReference type="EMBL" id="AEE96907.1"/>
    </source>
</evidence>
<evidence type="ECO:0000256" key="10">
    <source>
        <dbReference type="SAM" id="MobiDB-lite"/>
    </source>
</evidence>
<keyword evidence="8" id="KW-0255">Endonuclease</keyword>
<dbReference type="InterPro" id="IPR036063">
    <property type="entry name" value="Smr_dom_sf"/>
</dbReference>
<keyword evidence="3 8" id="KW-0547">Nucleotide-binding</keyword>
<dbReference type="OrthoDB" id="9808166at2"/>
<dbReference type="Pfam" id="PF00488">
    <property type="entry name" value="MutS_V"/>
    <property type="match status" value="1"/>
</dbReference>
<keyword evidence="4 8" id="KW-0378">Hydrolase</keyword>
<dbReference type="eggNOG" id="COG1193">
    <property type="taxonomic scope" value="Bacteria"/>
</dbReference>
<dbReference type="PROSITE" id="PS00486">
    <property type="entry name" value="DNA_MISMATCH_REPAIR_2"/>
    <property type="match status" value="1"/>
</dbReference>
<evidence type="ECO:0000256" key="6">
    <source>
        <dbReference type="ARBA" id="ARBA00022884"/>
    </source>
</evidence>
<dbReference type="InterPro" id="IPR000432">
    <property type="entry name" value="DNA_mismatch_repair_MutS_C"/>
</dbReference>
<protein>
    <recommendedName>
        <fullName evidence="8">Endonuclease MutS2</fullName>
        <ecNumber evidence="8">3.1.-.-</ecNumber>
    </recommendedName>
    <alternativeName>
        <fullName evidence="8">Ribosome-associated protein quality control-upstream factor</fullName>
        <shortName evidence="8">RQC-upstream factor</shortName>
        <shortName evidence="8">RqcU</shortName>
        <ecNumber evidence="8">3.6.4.-</ecNumber>
    </alternativeName>
</protein>
<keyword evidence="6 8" id="KW-0694">RNA-binding</keyword>
<name>F4A073_MAHA5</name>
<dbReference type="KEGG" id="mas:Mahau_1726"/>
<dbReference type="SMART" id="SM00463">
    <property type="entry name" value="SMR"/>
    <property type="match status" value="1"/>
</dbReference>
<dbReference type="InterPro" id="IPR036187">
    <property type="entry name" value="DNA_mismatch_repair_MutS_sf"/>
</dbReference>
<dbReference type="GO" id="GO:0016887">
    <property type="term" value="F:ATP hydrolysis activity"/>
    <property type="evidence" value="ECO:0007669"/>
    <property type="project" value="InterPro"/>
</dbReference>
<dbReference type="GO" id="GO:0005524">
    <property type="term" value="F:ATP binding"/>
    <property type="evidence" value="ECO:0007669"/>
    <property type="project" value="UniProtKB-UniRule"/>
</dbReference>
<evidence type="ECO:0000256" key="8">
    <source>
        <dbReference type="HAMAP-Rule" id="MF_00092"/>
    </source>
</evidence>
<dbReference type="Pfam" id="PF20297">
    <property type="entry name" value="MSSS"/>
    <property type="match status" value="1"/>
</dbReference>
<dbReference type="GO" id="GO:0004519">
    <property type="term" value="F:endonuclease activity"/>
    <property type="evidence" value="ECO:0007669"/>
    <property type="project" value="UniProtKB-UniRule"/>
</dbReference>
<gene>
    <name evidence="8" type="primary">mutS2</name>
    <name evidence="8" type="synonym">rqcU</name>
    <name evidence="12" type="ordered locus">Mahau_1726</name>
</gene>
<dbReference type="GO" id="GO:0030983">
    <property type="term" value="F:mismatched DNA binding"/>
    <property type="evidence" value="ECO:0007669"/>
    <property type="project" value="InterPro"/>
</dbReference>
<dbReference type="GO" id="GO:0045910">
    <property type="term" value="P:negative regulation of DNA recombination"/>
    <property type="evidence" value="ECO:0007669"/>
    <property type="project" value="InterPro"/>
</dbReference>
<dbReference type="CDD" id="cd03280">
    <property type="entry name" value="ABC_MutS2"/>
    <property type="match status" value="1"/>
</dbReference>
<dbReference type="EC" id="3.1.-.-" evidence="8"/>
<evidence type="ECO:0000256" key="5">
    <source>
        <dbReference type="ARBA" id="ARBA00022840"/>
    </source>
</evidence>
<dbReference type="Gene3D" id="3.30.1370.110">
    <property type="match status" value="1"/>
</dbReference>
<reference evidence="13" key="1">
    <citation type="submission" date="2010-11" db="EMBL/GenBank/DDBJ databases">
        <title>The complete genome of Mahella australiensis DSM 15567.</title>
        <authorList>
            <consortium name="US DOE Joint Genome Institute (JGI-PGF)"/>
            <person name="Lucas S."/>
            <person name="Copeland A."/>
            <person name="Lapidus A."/>
            <person name="Bruce D."/>
            <person name="Goodwin L."/>
            <person name="Pitluck S."/>
            <person name="Kyrpides N."/>
            <person name="Mavromatis K."/>
            <person name="Pagani I."/>
            <person name="Ivanova N."/>
            <person name="Teshima H."/>
            <person name="Brettin T."/>
            <person name="Detter J.C."/>
            <person name="Han C."/>
            <person name="Tapia R."/>
            <person name="Land M."/>
            <person name="Hauser L."/>
            <person name="Markowitz V."/>
            <person name="Cheng J.-F."/>
            <person name="Hugenholtz P."/>
            <person name="Woyke T."/>
            <person name="Wu D."/>
            <person name="Spring S."/>
            <person name="Pukall R."/>
            <person name="Steenblock K."/>
            <person name="Schneider S."/>
            <person name="Klenk H.-P."/>
            <person name="Eisen J.A."/>
        </authorList>
    </citation>
    <scope>NUCLEOTIDE SEQUENCE [LARGE SCALE GENOMIC DNA]</scope>
    <source>
        <strain evidence="13">DSM 15567 / CIP 107919 / 50-1 BON</strain>
    </source>
</reference>
<evidence type="ECO:0000256" key="9">
    <source>
        <dbReference type="SAM" id="Coils"/>
    </source>
</evidence>
<dbReference type="SUPFAM" id="SSF160443">
    <property type="entry name" value="SMR domain-like"/>
    <property type="match status" value="1"/>
</dbReference>
<evidence type="ECO:0000256" key="4">
    <source>
        <dbReference type="ARBA" id="ARBA00022801"/>
    </source>
</evidence>
<keyword evidence="1 8" id="KW-0540">Nuclease</keyword>
<dbReference type="PANTHER" id="PTHR48466">
    <property type="entry name" value="OS10G0509000 PROTEIN-RELATED"/>
    <property type="match status" value="1"/>
</dbReference>
<dbReference type="InterPro" id="IPR046893">
    <property type="entry name" value="MSSS"/>
</dbReference>
<dbReference type="InterPro" id="IPR027417">
    <property type="entry name" value="P-loop_NTPase"/>
</dbReference>
<dbReference type="GO" id="GO:0043023">
    <property type="term" value="F:ribosomal large subunit binding"/>
    <property type="evidence" value="ECO:0007669"/>
    <property type="project" value="UniProtKB-UniRule"/>
</dbReference>
<dbReference type="PROSITE" id="PS50828">
    <property type="entry name" value="SMR"/>
    <property type="match status" value="1"/>
</dbReference>
<dbReference type="InterPro" id="IPR005747">
    <property type="entry name" value="MutS2"/>
</dbReference>
<dbReference type="FunFam" id="3.40.50.300:FF:000830">
    <property type="entry name" value="Endonuclease MutS2"/>
    <property type="match status" value="1"/>
</dbReference>
<keyword evidence="13" id="KW-1185">Reference proteome</keyword>
<keyword evidence="9" id="KW-0175">Coiled coil</keyword>
<dbReference type="NCBIfam" id="TIGR01069">
    <property type="entry name" value="mutS2"/>
    <property type="match status" value="1"/>
</dbReference>
<dbReference type="GO" id="GO:0140664">
    <property type="term" value="F:ATP-dependent DNA damage sensor activity"/>
    <property type="evidence" value="ECO:0007669"/>
    <property type="project" value="InterPro"/>
</dbReference>
<dbReference type="EMBL" id="CP002360">
    <property type="protein sequence ID" value="AEE96907.1"/>
    <property type="molecule type" value="Genomic_DNA"/>
</dbReference>
<comment type="similarity">
    <text evidence="8">Belongs to the DNA mismatch repair MutS family. MutS2 subfamily.</text>
</comment>
<evidence type="ECO:0000259" key="11">
    <source>
        <dbReference type="PROSITE" id="PS50828"/>
    </source>
</evidence>
<evidence type="ECO:0000256" key="2">
    <source>
        <dbReference type="ARBA" id="ARBA00022730"/>
    </source>
</evidence>
<dbReference type="InterPro" id="IPR007696">
    <property type="entry name" value="DNA_mismatch_repair_MutS_core"/>
</dbReference>
<dbReference type="Pfam" id="PF01713">
    <property type="entry name" value="Smr"/>
    <property type="match status" value="1"/>
</dbReference>
<feature type="coiled-coil region" evidence="9">
    <location>
        <begin position="519"/>
        <end position="618"/>
    </location>
</feature>
<dbReference type="SMART" id="SM00534">
    <property type="entry name" value="MUTSac"/>
    <property type="match status" value="1"/>
</dbReference>
<comment type="function">
    <text evidence="8">Acts as a ribosome collision sensor, splitting the ribosome into its 2 subunits. Detects stalled/collided 70S ribosomes which it binds and splits by an ATP-hydrolysis driven conformational change. Acts upstream of the ribosome quality control system (RQC), a ribosome-associated complex that mediates the extraction of incompletely synthesized nascent chains from stalled ribosomes and their subsequent degradation. Probably generates substrates for RQC.</text>
</comment>
<feature type="region of interest" description="Disordered" evidence="10">
    <location>
        <begin position="683"/>
        <end position="703"/>
    </location>
</feature>
<dbReference type="CDD" id="cd06503">
    <property type="entry name" value="ATP-synt_Fo_b"/>
    <property type="match status" value="1"/>
</dbReference>
<dbReference type="STRING" id="697281.Mahau_1726"/>
<feature type="compositionally biased region" description="Polar residues" evidence="10">
    <location>
        <begin position="688"/>
        <end position="700"/>
    </location>
</feature>
<dbReference type="InterPro" id="IPR045076">
    <property type="entry name" value="MutS"/>
</dbReference>
<proteinExistence type="inferred from homology"/>
<dbReference type="Proteomes" id="UP000008457">
    <property type="component" value="Chromosome"/>
</dbReference>
<dbReference type="Gene3D" id="3.40.50.300">
    <property type="entry name" value="P-loop containing nucleotide triphosphate hydrolases"/>
    <property type="match status" value="1"/>
</dbReference>
<dbReference type="AlphaFoldDB" id="F4A073"/>
<dbReference type="EC" id="3.6.4.-" evidence="8"/>
<evidence type="ECO:0000313" key="13">
    <source>
        <dbReference type="Proteomes" id="UP000008457"/>
    </source>
</evidence>
<dbReference type="GO" id="GO:0019843">
    <property type="term" value="F:rRNA binding"/>
    <property type="evidence" value="ECO:0007669"/>
    <property type="project" value="UniProtKB-UniRule"/>
</dbReference>
<evidence type="ECO:0000256" key="7">
    <source>
        <dbReference type="ARBA" id="ARBA00023125"/>
    </source>
</evidence>
<dbReference type="SMART" id="SM00533">
    <property type="entry name" value="MUTSd"/>
    <property type="match status" value="1"/>
</dbReference>
<evidence type="ECO:0000256" key="3">
    <source>
        <dbReference type="ARBA" id="ARBA00022741"/>
    </source>
</evidence>
<dbReference type="HAMAP" id="MF_00092">
    <property type="entry name" value="MutS2"/>
    <property type="match status" value="1"/>
</dbReference>
<dbReference type="PANTHER" id="PTHR48466:SF2">
    <property type="entry name" value="OS10G0509000 PROTEIN"/>
    <property type="match status" value="1"/>
</dbReference>
<dbReference type="HOGENOM" id="CLU_011252_2_1_9"/>
<keyword evidence="2 8" id="KW-0699">rRNA-binding</keyword>
<dbReference type="RefSeq" id="WP_013781335.1">
    <property type="nucleotide sequence ID" value="NC_015520.1"/>
</dbReference>
<keyword evidence="5 8" id="KW-0067">ATP-binding</keyword>
<sequence length="784" mass="86681">MDHRTLKILEFDKIIQKLKSKAFSALGADVAEALSPSLDKYTIDMWQRQTDEAVSYIRRLGLPPLEGIRDVKDSVNAAAVGATLRPKELLDIASVIKTARLMKGYAQENENADLIADLCYSLHSMKAVEDEIYRCILSEDEIADDATPELKDIRRHIAQANQRIRDKLNDIIHSTQYQRMLQDPIVTIRNGRYVVPIKQECRSSFEGLIQDQSGSGATLFIEPMAVVEANNDLRAYMLQEQEEIERILASFSHMIGQHSEDILNDLGILAQLDLIFAKGQLSIEMNAVRPLLTENDGIIFKRARHPLIDPDKVVPIDLELGRQFTQLIITGPNTGGKTVTLKTIGLLTLMAQAGLHVPAGIGTQIRIFTGVYADIGDEQSIEQSLSTFSSHMTNIVHILNSADHRSLVLLDELGAGTDPTEGAALAMAILDELRHKGAIVAATTHYSQLKAYALKTPGVINAGMEFDVETLRPTYRLIVGVPGKSNAFIISRKLGLSDEVLARAQALLNESDLRFEDVIGKLEEQRHMAEKERAEAAQVLEQARLLEQKYQQLNTQLEQKRNDIIHKARQEAKVVLSRAKSQADQIIKELRDAQMQASKEANKTIEQARTTLKKEIEELSPEQEAGEHYKPVTNVKPGMQVYIVPLRASGFILTPPDANGNVQVQVGIMKAAASLSDLAELPEHEAQVKSQPTGKAASTSRSRDVGLEIDVRGQMLEEALANIDKYLDDAAISGLEEVFIIHGKGTGVLRTGIQDFLGHHPHVASYRTGRYGEGEMGVTVVKLK</sequence>
<dbReference type="GO" id="GO:0006298">
    <property type="term" value="P:mismatch repair"/>
    <property type="evidence" value="ECO:0007669"/>
    <property type="project" value="InterPro"/>
</dbReference>
<feature type="domain" description="Smr" evidence="11">
    <location>
        <begin position="709"/>
        <end position="784"/>
    </location>
</feature>
<reference evidence="12 13" key="2">
    <citation type="journal article" date="2011" name="Stand. Genomic Sci.">
        <title>Complete genome sequence of Mahella australiensis type strain (50-1 BON).</title>
        <authorList>
            <person name="Sikorski J."/>
            <person name="Teshima H."/>
            <person name="Nolan M."/>
            <person name="Lucas S."/>
            <person name="Hammon N."/>
            <person name="Deshpande S."/>
            <person name="Cheng J.F."/>
            <person name="Pitluck S."/>
            <person name="Liolios K."/>
            <person name="Pagani I."/>
            <person name="Ivanova N."/>
            <person name="Huntemann M."/>
            <person name="Mavromatis K."/>
            <person name="Ovchinikova G."/>
            <person name="Pati A."/>
            <person name="Tapia R."/>
            <person name="Han C."/>
            <person name="Goodwin L."/>
            <person name="Chen A."/>
            <person name="Palaniappan K."/>
            <person name="Land M."/>
            <person name="Hauser L."/>
            <person name="Ngatchou-Djao O.D."/>
            <person name="Rohde M."/>
            <person name="Pukall R."/>
            <person name="Spring S."/>
            <person name="Abt B."/>
            <person name="Goker M."/>
            <person name="Detter J.C."/>
            <person name="Woyke T."/>
            <person name="Bristow J."/>
            <person name="Markowitz V."/>
            <person name="Hugenholtz P."/>
            <person name="Eisen J.A."/>
            <person name="Kyrpides N.C."/>
            <person name="Klenk H.P."/>
            <person name="Lapidus A."/>
        </authorList>
    </citation>
    <scope>NUCLEOTIDE SEQUENCE [LARGE SCALE GENOMIC DNA]</scope>
    <source>
        <strain evidence="13">DSM 15567 / CIP 107919 / 50-1 BON</strain>
    </source>
</reference>
<dbReference type="SUPFAM" id="SSF48334">
    <property type="entry name" value="DNA repair protein MutS, domain III"/>
    <property type="match status" value="1"/>
</dbReference>
<dbReference type="InterPro" id="IPR002625">
    <property type="entry name" value="Smr_dom"/>
</dbReference>
<dbReference type="SUPFAM" id="SSF52540">
    <property type="entry name" value="P-loop containing nucleoside triphosphate hydrolases"/>
    <property type="match status" value="1"/>
</dbReference>
<feature type="binding site" evidence="8">
    <location>
        <begin position="331"/>
        <end position="338"/>
    </location>
    <ligand>
        <name>ATP</name>
        <dbReference type="ChEBI" id="CHEBI:30616"/>
    </ligand>
</feature>
<evidence type="ECO:0000256" key="1">
    <source>
        <dbReference type="ARBA" id="ARBA00022722"/>
    </source>
</evidence>